<accession>A0A1Y2M3B0</accession>
<gene>
    <name evidence="3" type="ORF">B5807_04131</name>
</gene>
<feature type="region of interest" description="Disordered" evidence="2">
    <location>
        <begin position="228"/>
        <end position="286"/>
    </location>
</feature>
<evidence type="ECO:0000313" key="3">
    <source>
        <dbReference type="EMBL" id="OSS50570.1"/>
    </source>
</evidence>
<dbReference type="Proteomes" id="UP000193240">
    <property type="component" value="Unassembled WGS sequence"/>
</dbReference>
<reference evidence="3 4" key="1">
    <citation type="journal article" date="2017" name="Genome Announc.">
        <title>Genome sequence of the saprophytic ascomycete Epicoccum nigrum ICMP 19927 strain isolated from New Zealand.</title>
        <authorList>
            <person name="Fokin M."/>
            <person name="Fleetwood D."/>
            <person name="Weir B.S."/>
            <person name="Villas-Boas S.G."/>
        </authorList>
    </citation>
    <scope>NUCLEOTIDE SEQUENCE [LARGE SCALE GENOMIC DNA]</scope>
    <source>
        <strain evidence="3 4">ICMP 19927</strain>
    </source>
</reference>
<feature type="region of interest" description="Disordered" evidence="2">
    <location>
        <begin position="174"/>
        <end position="205"/>
    </location>
</feature>
<keyword evidence="4" id="KW-1185">Reference proteome</keyword>
<protein>
    <submittedName>
        <fullName evidence="3">Uncharacterized protein</fullName>
    </submittedName>
</protein>
<feature type="compositionally biased region" description="Polar residues" evidence="2">
    <location>
        <begin position="174"/>
        <end position="183"/>
    </location>
</feature>
<feature type="compositionally biased region" description="Pro residues" evidence="2">
    <location>
        <begin position="68"/>
        <end position="85"/>
    </location>
</feature>
<feature type="compositionally biased region" description="Low complexity" evidence="2">
    <location>
        <begin position="267"/>
        <end position="279"/>
    </location>
</feature>
<feature type="region of interest" description="Disordered" evidence="2">
    <location>
        <begin position="1"/>
        <end position="103"/>
    </location>
</feature>
<keyword evidence="1" id="KW-0175">Coiled coil</keyword>
<dbReference type="AlphaFoldDB" id="A0A1Y2M3B0"/>
<evidence type="ECO:0000313" key="4">
    <source>
        <dbReference type="Proteomes" id="UP000193240"/>
    </source>
</evidence>
<dbReference type="InParanoid" id="A0A1Y2M3B0"/>
<dbReference type="InterPro" id="IPR037830">
    <property type="entry name" value="ZZZ3"/>
</dbReference>
<dbReference type="PANTHER" id="PTHR22705:SF0">
    <property type="entry name" value="ZZ-TYPE ZINC FINGER-CONTAINING PROTEIN 3"/>
    <property type="match status" value="1"/>
</dbReference>
<proteinExistence type="predicted"/>
<name>A0A1Y2M3B0_EPING</name>
<feature type="compositionally biased region" description="Basic and acidic residues" evidence="2">
    <location>
        <begin position="53"/>
        <end position="65"/>
    </location>
</feature>
<dbReference type="EMBL" id="KZ107841">
    <property type="protein sequence ID" value="OSS50570.1"/>
    <property type="molecule type" value="Genomic_DNA"/>
</dbReference>
<evidence type="ECO:0000256" key="2">
    <source>
        <dbReference type="SAM" id="MobiDB-lite"/>
    </source>
</evidence>
<feature type="coiled-coil region" evidence="1">
    <location>
        <begin position="113"/>
        <end position="140"/>
    </location>
</feature>
<evidence type="ECO:0000256" key="1">
    <source>
        <dbReference type="SAM" id="Coils"/>
    </source>
</evidence>
<dbReference type="OMA" id="INWAKYQ"/>
<organism evidence="3 4">
    <name type="scientific">Epicoccum nigrum</name>
    <name type="common">Soil fungus</name>
    <name type="synonym">Epicoccum purpurascens</name>
    <dbReference type="NCBI Taxonomy" id="105696"/>
    <lineage>
        <taxon>Eukaryota</taxon>
        <taxon>Fungi</taxon>
        <taxon>Dikarya</taxon>
        <taxon>Ascomycota</taxon>
        <taxon>Pezizomycotina</taxon>
        <taxon>Dothideomycetes</taxon>
        <taxon>Pleosporomycetidae</taxon>
        <taxon>Pleosporales</taxon>
        <taxon>Pleosporineae</taxon>
        <taxon>Didymellaceae</taxon>
        <taxon>Epicoccum</taxon>
    </lineage>
</organism>
<sequence>MPALVVNTDLRPASSSDTSTTSKRSESPTSDRPPVSPITPTATVAQLAPVPAERPDVRERPRNEAPPRNAPAPPAPASAPAPAPAPTAFMKQPPSVPISESENPDAIALRSAISLLQIQREKSKRDLKALEQLKHAAVQDPEGFMRSLQEQRAQRAASHNDVLTPTLAGLTDAVESNSDSQQLVPGRKDSVGVDSNKFPAIPQPQNVVRCPPIEWAKYHIVGEPLSKMHDEQKKWPGSGEPPKLANGHRAPPHSVAAPYSPFKDAVGPKSKSPSTGPSSKTKKTPS</sequence>
<dbReference type="PANTHER" id="PTHR22705">
    <property type="entry name" value="ZINC FINGER, ZZ DOMAIN CONTAINING 3"/>
    <property type="match status" value="1"/>
</dbReference>